<evidence type="ECO:0000313" key="4">
    <source>
        <dbReference type="Proteomes" id="UP000464378"/>
    </source>
</evidence>
<keyword evidence="2" id="KW-1133">Transmembrane helix</keyword>
<protein>
    <submittedName>
        <fullName evidence="3">Uncharacterized protein</fullName>
    </submittedName>
</protein>
<evidence type="ECO:0000313" key="3">
    <source>
        <dbReference type="EMBL" id="VIP01562.1"/>
    </source>
</evidence>
<keyword evidence="4" id="KW-1185">Reference proteome</keyword>
<sequence length="1571" mass="172524">MLRKRLLPKTYQRQGVILLVVVVMLALFAVIGLSFVLYSESEANASRLYRESQSFATRGTAPDPTAIFNRGLGDIIYDAPDDETGVYNAVRGHSLSRAVYGFKYDFTKLGATNRWTINGADNRVPFNGLGMITNGQPSLSGYDHQTRINYSYFPGDPTVTQMLDPERLAPRAPFAAPSNIYIGKNAGYTYPDLNNAYLGAIRASDGRVLIPSFHRPDLFNYNDANPTVPHPQAFNDPAHPNWTNVIGKYRTLRPRPEDQKLNATDTPTFPYPVDIGGDVKNVEGSLGFNGTPDGMDSIWVDHDYPVRDWNGRLYKPLFAWFIADLDGRVNLNTAGNIRYASNQGWGGWEVNPAYVLNRSGAEYQQLLASTGTVIGRYGRADALDGQFRPRSVTGASLATPGTAPRDYARVDYDSGDKSAALAAGTGFGLPASGDNRLYPAFDARYGDGNAIERTDHPSVHSSYFNPDFTPTGMPNWKNRIFSIADMRLLNWKYTGDSTVYQESDLGKLLPNNLGSNITTGLNPRFATTTVSSDFAFPGIKPFLSSFAGTERLSYTSGAIPNYPSPVSGAGYNAAPSFIANQPPIQSGDVRGYDALNGSALPTDWRSTASACSIPGYEYVGALNLNRQLTDYRIDPNAAFDAGANANLATNTAHVQRAERERQEMALEIYKRLIITTGVNYAATKAAQPNEWNAKRWMAQLAVNIVDYIDNDDVMTPFVAWTRIQPNRPSTDSVPSPADPNMLVPNEDDLTEVVWGTELPRLVLNEAYAEVRNHPDDTNPTPDPMDMKKRPTKDFLMNFWVELHNPLAPDSTAADNGAARLVNSAGQAVYRLQIIQPTLLTNPNWLTSLQNNRGNVNNDYDADDGTTPFPPHVKLEVSNWNMAPAPINPMPPPATDTNIVLPANHTYAGVDNANNGFYVVGPNFNLGPAPAGMDNQPMRCTLRKEYNEMQPPDSVVNRTAMTYPVERGNKDTNANIPAAHDVVLRRLANPYLPYQPNQTMPLYNPYITVDVMRDVRTQDGLAYDQNGERMAPIQVADRVAYGKRSPYGSAFDANPANNQIVEQDPATQRPGEPKTTFFRHNGRQDTGPTNSAGDTLDTPFEWLVHLDRQLINIFEIQHVSAFKPHQLTQEFKRTQGTPPPGLSHRHVAPWLRDPTAANTLAFAPSTRLYRALELLTTASRTEYQGNLARVPGKININTIYDREVLQALIDPQQSNSFHQSTNYSTATTNDLLPLWDRILQVRSPALVTANPNPRITAQDQPFMSFGEPYINDGTPTDHVGRTLVRTIGGNATPDLAMNNSIFEDLSQTNSYVRDEMLRKMQNNITTRSNTFAVWCTVGYFEVRGYNAQGRPCLGTEISELPRNRFFAIVDRTNLSLAVVQTPAPATPGEPRVGMNRTPGPKPCFFKIEQMEIDPATTPDNRFATVVVPVSEYQISGQPVNTPPTTVSIDQRSTTPGLVVNRVEGVYDGQEWSVSVNTPFYVMGLGNSVAGSIPADGTVIAPIQVYGPPVGAPAGAMGVAVFKVRLANEVTVPNLSPGDSFSNVPLGNPGPQKDFNVASPVYSGVVPLAVQVR</sequence>
<dbReference type="InParanoid" id="A0A6C2YKX1"/>
<gene>
    <name evidence="3" type="ORF">GMBLW1_23980</name>
</gene>
<reference evidence="3" key="1">
    <citation type="submission" date="2019-04" db="EMBL/GenBank/DDBJ databases">
        <authorList>
            <consortium name="Science for Life Laboratories"/>
        </authorList>
    </citation>
    <scope>NUCLEOTIDE SEQUENCE</scope>
    <source>
        <strain evidence="3">MBLW1</strain>
    </source>
</reference>
<feature type="compositionally biased region" description="Polar residues" evidence="1">
    <location>
        <begin position="1083"/>
        <end position="1092"/>
    </location>
</feature>
<feature type="transmembrane region" description="Helical" evidence="2">
    <location>
        <begin position="16"/>
        <end position="38"/>
    </location>
</feature>
<dbReference type="KEGG" id="tim:GMBLW1_23980"/>
<dbReference type="EMBL" id="LR586016">
    <property type="protein sequence ID" value="VIP01562.1"/>
    <property type="molecule type" value="Genomic_DNA"/>
</dbReference>
<accession>A0A6C2YKX1</accession>
<evidence type="ECO:0000256" key="2">
    <source>
        <dbReference type="SAM" id="Phobius"/>
    </source>
</evidence>
<dbReference type="EMBL" id="LR593887">
    <property type="protein sequence ID" value="VTR98777.1"/>
    <property type="molecule type" value="Genomic_DNA"/>
</dbReference>
<proteinExistence type="predicted"/>
<keyword evidence="2" id="KW-0472">Membrane</keyword>
<evidence type="ECO:0000256" key="1">
    <source>
        <dbReference type="SAM" id="MobiDB-lite"/>
    </source>
</evidence>
<keyword evidence="2" id="KW-0812">Transmembrane</keyword>
<name>A0A6C2YKX1_9BACT</name>
<dbReference type="Proteomes" id="UP000464378">
    <property type="component" value="Chromosome"/>
</dbReference>
<feature type="region of interest" description="Disordered" evidence="1">
    <location>
        <begin position="1062"/>
        <end position="1093"/>
    </location>
</feature>
<organism evidence="3">
    <name type="scientific">Tuwongella immobilis</name>
    <dbReference type="NCBI Taxonomy" id="692036"/>
    <lineage>
        <taxon>Bacteria</taxon>
        <taxon>Pseudomonadati</taxon>
        <taxon>Planctomycetota</taxon>
        <taxon>Planctomycetia</taxon>
        <taxon>Gemmatales</taxon>
        <taxon>Gemmataceae</taxon>
        <taxon>Tuwongella</taxon>
    </lineage>
</organism>